<organism evidence="2 3">
    <name type="scientific">Paenibacillus ginsengarvi</name>
    <dbReference type="NCBI Taxonomy" id="400777"/>
    <lineage>
        <taxon>Bacteria</taxon>
        <taxon>Bacillati</taxon>
        <taxon>Bacillota</taxon>
        <taxon>Bacilli</taxon>
        <taxon>Bacillales</taxon>
        <taxon>Paenibacillaceae</taxon>
        <taxon>Paenibacillus</taxon>
    </lineage>
</organism>
<protein>
    <recommendedName>
        <fullName evidence="1">CN hydrolase domain-containing protein</fullName>
    </recommendedName>
</protein>
<keyword evidence="3" id="KW-1185">Reference proteome</keyword>
<dbReference type="Gene3D" id="3.60.110.10">
    <property type="entry name" value="Carbon-nitrogen hydrolase"/>
    <property type="match status" value="1"/>
</dbReference>
<reference evidence="2 3" key="1">
    <citation type="journal article" date="2007" name="Int. J. Syst. Evol. Microbiol.">
        <title>Paenibacillus ginsengarvi sp. nov., isolated from soil from ginseng cultivation.</title>
        <authorList>
            <person name="Yoon M.H."/>
            <person name="Ten L.N."/>
            <person name="Im W.T."/>
        </authorList>
    </citation>
    <scope>NUCLEOTIDE SEQUENCE [LARGE SCALE GENOMIC DNA]</scope>
    <source>
        <strain evidence="2 3">KCTC 13059</strain>
    </source>
</reference>
<gene>
    <name evidence="2" type="ORF">D7M11_31075</name>
</gene>
<comment type="caution">
    <text evidence="2">The sequence shown here is derived from an EMBL/GenBank/DDBJ whole genome shotgun (WGS) entry which is preliminary data.</text>
</comment>
<dbReference type="RefSeq" id="WP_120751175.1">
    <property type="nucleotide sequence ID" value="NZ_RBAH01000033.1"/>
</dbReference>
<dbReference type="Proteomes" id="UP000282311">
    <property type="component" value="Unassembled WGS sequence"/>
</dbReference>
<dbReference type="EMBL" id="RBAH01000033">
    <property type="protein sequence ID" value="RKN70068.1"/>
    <property type="molecule type" value="Genomic_DNA"/>
</dbReference>
<sequence>MTGKFYKADESYQSWLAVKAADAAIMAYCNRVEARIGVGAGYEADISNVDTYRELLYLDETIDREMGGDDPVLVLNKFDFARESDAWVIPESDRVVRQENGLSVRASGGPSIAIEGPGVHTRNGDAIHLVFKDLGSGSGYVRFGFEGGFEYAYVECNLGCREAALFTSEWNRAQPVVRVELPPAVQDEIEVTLVKTEGAGNRIKLADLAIYWNGECVIRSGDHDIIPQLGVRISVEDADVELLRFAHEGPTALMKEYLKTGAWQMLNSRDVKDNVRSICKGIRSAAELGIELLVAPEYCIFGFFGTKPTLDQIEPMQEAEAIIRACLRETANSPYLIVGRPNWDQVRPGSSEPVFNSCRLYDPDGNTVRDNLKFRTCERHYYHGHRLNEFDIYGVPVSLHVCHDRRYPDLRTLPVMFGSRLIIHPVNGGLVTGARVAVQAVAKDETATTHAFYLRASTDGGSYMIGPKKFDNLLAISSECKLTDSPGELAGAPAEELVVATIRTHDAFGYWPVRSYRASEAIAEAYEQLYQTMGGRNI</sequence>
<dbReference type="Pfam" id="PF00795">
    <property type="entry name" value="CN_hydrolase"/>
    <property type="match status" value="1"/>
</dbReference>
<dbReference type="SUPFAM" id="SSF56317">
    <property type="entry name" value="Carbon-nitrogen hydrolase"/>
    <property type="match status" value="1"/>
</dbReference>
<dbReference type="PROSITE" id="PS50263">
    <property type="entry name" value="CN_HYDROLASE"/>
    <property type="match status" value="1"/>
</dbReference>
<evidence type="ECO:0000313" key="2">
    <source>
        <dbReference type="EMBL" id="RKN70068.1"/>
    </source>
</evidence>
<dbReference type="AlphaFoldDB" id="A0A3B0BCH5"/>
<dbReference type="OrthoDB" id="9811121at2"/>
<dbReference type="InterPro" id="IPR003010">
    <property type="entry name" value="C-N_Hydrolase"/>
</dbReference>
<name>A0A3B0BCH5_9BACL</name>
<dbReference type="InterPro" id="IPR036526">
    <property type="entry name" value="C-N_Hydrolase_sf"/>
</dbReference>
<evidence type="ECO:0000313" key="3">
    <source>
        <dbReference type="Proteomes" id="UP000282311"/>
    </source>
</evidence>
<accession>A0A3B0BCH5</accession>
<proteinExistence type="predicted"/>
<evidence type="ECO:0000259" key="1">
    <source>
        <dbReference type="PROSITE" id="PS50263"/>
    </source>
</evidence>
<feature type="domain" description="CN hydrolase" evidence="1">
    <location>
        <begin position="258"/>
        <end position="504"/>
    </location>
</feature>